<keyword evidence="3" id="KW-1185">Reference proteome</keyword>
<reference evidence="2 3" key="1">
    <citation type="journal article" date="2016" name="Int. J. Syst. Evol. Microbiol.">
        <title>Arsenicitalea aurantiaca gen. nov., sp. nov., a new member of the family Hyphomicrobiaceae, isolated from high-arsenic sediment.</title>
        <authorList>
            <person name="Mu Y."/>
            <person name="Zhou L."/>
            <person name="Zeng X.C."/>
            <person name="Liu L."/>
            <person name="Pan Y."/>
            <person name="Chen X."/>
            <person name="Wang J."/>
            <person name="Li S."/>
            <person name="Li W.J."/>
            <person name="Wang Y."/>
        </authorList>
    </citation>
    <scope>NUCLEOTIDE SEQUENCE [LARGE SCALE GENOMIC DNA]</scope>
    <source>
        <strain evidence="2 3">42-50</strain>
    </source>
</reference>
<dbReference type="EMBL" id="RZNJ01000005">
    <property type="protein sequence ID" value="RUT29237.1"/>
    <property type="molecule type" value="Genomic_DNA"/>
</dbReference>
<dbReference type="InterPro" id="IPR014710">
    <property type="entry name" value="RmlC-like_jellyroll"/>
</dbReference>
<sequence>MTPSPVPYKTTIVFDENTLPAGFRKEHKTKAGVWGVIRVLEGQLRYQVLAPASDTALEPGIIGLILPEQPHRVEPIGRMRMLVEFYNQLPAV</sequence>
<proteinExistence type="predicted"/>
<dbReference type="RefSeq" id="WP_127189227.1">
    <property type="nucleotide sequence ID" value="NZ_RZNJ01000005.1"/>
</dbReference>
<accession>A0A433X5B2</accession>
<evidence type="ECO:0000313" key="3">
    <source>
        <dbReference type="Proteomes" id="UP000281547"/>
    </source>
</evidence>
<organism evidence="2 3">
    <name type="scientific">Arsenicitalea aurantiaca</name>
    <dbReference type="NCBI Taxonomy" id="1783274"/>
    <lineage>
        <taxon>Bacteria</taxon>
        <taxon>Pseudomonadati</taxon>
        <taxon>Pseudomonadota</taxon>
        <taxon>Alphaproteobacteria</taxon>
        <taxon>Hyphomicrobiales</taxon>
        <taxon>Devosiaceae</taxon>
        <taxon>Arsenicitalea</taxon>
    </lineage>
</organism>
<dbReference type="InterPro" id="IPR015392">
    <property type="entry name" value="TehB/YeaR-like_dom"/>
</dbReference>
<evidence type="ECO:0000313" key="2">
    <source>
        <dbReference type="EMBL" id="RUT29237.1"/>
    </source>
</evidence>
<dbReference type="AlphaFoldDB" id="A0A433X5B2"/>
<evidence type="ECO:0000259" key="1">
    <source>
        <dbReference type="Pfam" id="PF09313"/>
    </source>
</evidence>
<dbReference type="Proteomes" id="UP000281547">
    <property type="component" value="Unassembled WGS sequence"/>
</dbReference>
<dbReference type="OrthoDB" id="7282222at2"/>
<dbReference type="Gene3D" id="2.60.120.10">
    <property type="entry name" value="Jelly Rolls"/>
    <property type="match status" value="1"/>
</dbReference>
<name>A0A433X5B2_9HYPH</name>
<protein>
    <submittedName>
        <fullName evidence="2">DUF1971 domain-containing protein</fullName>
    </submittedName>
</protein>
<comment type="caution">
    <text evidence="2">The sequence shown here is derived from an EMBL/GenBank/DDBJ whole genome shotgun (WGS) entry which is preliminary data.</text>
</comment>
<dbReference type="SUPFAM" id="SSF51197">
    <property type="entry name" value="Clavaminate synthase-like"/>
    <property type="match status" value="1"/>
</dbReference>
<dbReference type="Pfam" id="PF09313">
    <property type="entry name" value="TehB-like"/>
    <property type="match status" value="1"/>
</dbReference>
<feature type="domain" description="TehB/YeaR-like" evidence="1">
    <location>
        <begin position="9"/>
        <end position="82"/>
    </location>
</feature>
<gene>
    <name evidence="2" type="ORF">EMQ25_13985</name>
</gene>